<dbReference type="STRING" id="1121400.SAMN02746065_12543"/>
<reference evidence="5 6" key="1">
    <citation type="submission" date="2017-04" db="EMBL/GenBank/DDBJ databases">
        <authorList>
            <person name="Afonso C.L."/>
            <person name="Miller P.J."/>
            <person name="Scott M.A."/>
            <person name="Spackman E."/>
            <person name="Goraichik I."/>
            <person name="Dimitrov K.M."/>
            <person name="Suarez D.L."/>
            <person name="Swayne D.E."/>
        </authorList>
    </citation>
    <scope>NUCLEOTIDE SEQUENCE [LARGE SCALE GENOMIC DNA]</scope>
    <source>
        <strain evidence="5 6">DSM 3385</strain>
    </source>
</reference>
<dbReference type="GO" id="GO:0016491">
    <property type="term" value="F:oxidoreductase activity"/>
    <property type="evidence" value="ECO:0007669"/>
    <property type="project" value="UniProtKB-KW"/>
</dbReference>
<dbReference type="AlphaFoldDB" id="A0A1W2E8F9"/>
<dbReference type="EMBL" id="FWXY01000025">
    <property type="protein sequence ID" value="SMD05348.1"/>
    <property type="molecule type" value="Genomic_DNA"/>
</dbReference>
<evidence type="ECO:0000256" key="4">
    <source>
        <dbReference type="ARBA" id="ARBA00023014"/>
    </source>
</evidence>
<accession>A0A1W2E8F9</accession>
<keyword evidence="6" id="KW-1185">Reference proteome</keyword>
<evidence type="ECO:0000256" key="1">
    <source>
        <dbReference type="ARBA" id="ARBA00022723"/>
    </source>
</evidence>
<dbReference type="PANTHER" id="PTHR43498">
    <property type="entry name" value="FERREDOXIN:COB-COM HETERODISULFIDE REDUCTASE SUBUNIT A"/>
    <property type="match status" value="1"/>
</dbReference>
<dbReference type="GO" id="GO:0046872">
    <property type="term" value="F:metal ion binding"/>
    <property type="evidence" value="ECO:0007669"/>
    <property type="project" value="UniProtKB-KW"/>
</dbReference>
<evidence type="ECO:0000313" key="6">
    <source>
        <dbReference type="Proteomes" id="UP000192418"/>
    </source>
</evidence>
<dbReference type="Proteomes" id="UP000192418">
    <property type="component" value="Unassembled WGS sequence"/>
</dbReference>
<dbReference type="GO" id="GO:0051536">
    <property type="term" value="F:iron-sulfur cluster binding"/>
    <property type="evidence" value="ECO:0007669"/>
    <property type="project" value="UniProtKB-KW"/>
</dbReference>
<evidence type="ECO:0000256" key="3">
    <source>
        <dbReference type="ARBA" id="ARBA00023004"/>
    </source>
</evidence>
<protein>
    <submittedName>
        <fullName evidence="5">Heterodisulfide reductase subunit A</fullName>
    </submittedName>
</protein>
<dbReference type="InterPro" id="IPR039650">
    <property type="entry name" value="HdrA-like"/>
</dbReference>
<keyword evidence="3" id="KW-0408">Iron</keyword>
<evidence type="ECO:0000256" key="2">
    <source>
        <dbReference type="ARBA" id="ARBA00023002"/>
    </source>
</evidence>
<dbReference type="SUPFAM" id="SSF51971">
    <property type="entry name" value="Nucleotide-binding domain"/>
    <property type="match status" value="1"/>
</dbReference>
<dbReference type="PANTHER" id="PTHR43498:SF1">
    <property type="entry name" value="COB--COM HETERODISULFIDE REDUCTASE IRON-SULFUR SUBUNIT A"/>
    <property type="match status" value="1"/>
</dbReference>
<proteinExistence type="predicted"/>
<keyword evidence="1" id="KW-0479">Metal-binding</keyword>
<dbReference type="Pfam" id="PF12831">
    <property type="entry name" value="FAD_oxidored"/>
    <property type="match status" value="1"/>
</dbReference>
<evidence type="ECO:0000313" key="5">
    <source>
        <dbReference type="EMBL" id="SMD05348.1"/>
    </source>
</evidence>
<organism evidence="5 6">
    <name type="scientific">Desulfocicer vacuolatum DSM 3385</name>
    <dbReference type="NCBI Taxonomy" id="1121400"/>
    <lineage>
        <taxon>Bacteria</taxon>
        <taxon>Pseudomonadati</taxon>
        <taxon>Thermodesulfobacteriota</taxon>
        <taxon>Desulfobacteria</taxon>
        <taxon>Desulfobacterales</taxon>
        <taxon>Desulfobacteraceae</taxon>
        <taxon>Desulfocicer</taxon>
    </lineage>
</organism>
<name>A0A1W2E8F9_9BACT</name>
<dbReference type="Gene3D" id="3.40.50.720">
    <property type="entry name" value="NAD(P)-binding Rossmann-like Domain"/>
    <property type="match status" value="1"/>
</dbReference>
<keyword evidence="2" id="KW-0560">Oxidoreductase</keyword>
<gene>
    <name evidence="5" type="ORF">SAMN02746065_12543</name>
</gene>
<keyword evidence="4" id="KW-0411">Iron-sulfur</keyword>
<sequence length="209" mass="22555">MKTSVVNRSFTTAEIVPAIGVYVCQCGLNIGKTVDCKKVAEKAATLPGVALARDITYACSEPGQMEIVEDIHAHGLDRVVVASCSPRLHEATFRNMMKQAGLNPYLMEMANIREQCSWVHMETPGAATEKALDLVTMAINRARLLMPLTEEIVPVEKKTLVIGGGIAGIQAALDLADNDYQVTLVEKTGSIGGMMARLDKTFPTMDCSI</sequence>